<keyword evidence="2" id="KW-1185">Reference proteome</keyword>
<evidence type="ECO:0000313" key="1">
    <source>
        <dbReference type="EMBL" id="KAF6462194.1"/>
    </source>
</evidence>
<dbReference type="Proteomes" id="UP000550707">
    <property type="component" value="Unassembled WGS sequence"/>
</dbReference>
<reference evidence="1 2" key="1">
    <citation type="journal article" date="2020" name="Nature">
        <title>Six reference-quality genomes reveal evolution of bat adaptations.</title>
        <authorList>
            <person name="Jebb D."/>
            <person name="Huang Z."/>
            <person name="Pippel M."/>
            <person name="Hughes G.M."/>
            <person name="Lavrichenko K."/>
            <person name="Devanna P."/>
            <person name="Winkler S."/>
            <person name="Jermiin L.S."/>
            <person name="Skirmuntt E.C."/>
            <person name="Katzourakis A."/>
            <person name="Burkitt-Gray L."/>
            <person name="Ray D.A."/>
            <person name="Sullivan K.A.M."/>
            <person name="Roscito J.G."/>
            <person name="Kirilenko B.M."/>
            <person name="Davalos L.M."/>
            <person name="Corthals A.P."/>
            <person name="Power M.L."/>
            <person name="Jones G."/>
            <person name="Ransome R.D."/>
            <person name="Dechmann D.K.N."/>
            <person name="Locatelli A.G."/>
            <person name="Puechmaille S.J."/>
            <person name="Fedrigo O."/>
            <person name="Jarvis E.D."/>
            <person name="Hiller M."/>
            <person name="Vernes S.C."/>
            <person name="Myers E.W."/>
            <person name="Teeling E.C."/>
        </authorList>
    </citation>
    <scope>NUCLEOTIDE SEQUENCE [LARGE SCALE GENOMIC DNA]</scope>
    <source>
        <strain evidence="1">MMolMol1</strain>
        <tissue evidence="1">Muscle</tissue>
    </source>
</reference>
<organism evidence="1 2">
    <name type="scientific">Molossus molossus</name>
    <name type="common">Pallas' mastiff bat</name>
    <name type="synonym">Vespertilio molossus</name>
    <dbReference type="NCBI Taxonomy" id="27622"/>
    <lineage>
        <taxon>Eukaryota</taxon>
        <taxon>Metazoa</taxon>
        <taxon>Chordata</taxon>
        <taxon>Craniata</taxon>
        <taxon>Vertebrata</taxon>
        <taxon>Euteleostomi</taxon>
        <taxon>Mammalia</taxon>
        <taxon>Eutheria</taxon>
        <taxon>Laurasiatheria</taxon>
        <taxon>Chiroptera</taxon>
        <taxon>Yangochiroptera</taxon>
        <taxon>Molossidae</taxon>
        <taxon>Molossus</taxon>
    </lineage>
</organism>
<dbReference type="InParanoid" id="A0A7J8GPZ1"/>
<dbReference type="EMBL" id="JACASF010000008">
    <property type="protein sequence ID" value="KAF6462194.1"/>
    <property type="molecule type" value="Genomic_DNA"/>
</dbReference>
<proteinExistence type="predicted"/>
<protein>
    <submittedName>
        <fullName evidence="1">Uncharacterized protein</fullName>
    </submittedName>
</protein>
<gene>
    <name evidence="1" type="ORF">HJG59_011252</name>
</gene>
<dbReference type="PANTHER" id="PTHR45913:SF21">
    <property type="entry name" value="DUF4371 DOMAIN-CONTAINING PROTEIN"/>
    <property type="match status" value="1"/>
</dbReference>
<evidence type="ECO:0000313" key="2">
    <source>
        <dbReference type="Proteomes" id="UP000550707"/>
    </source>
</evidence>
<accession>A0A7J8GPZ1</accession>
<dbReference type="AlphaFoldDB" id="A0A7J8GPZ1"/>
<comment type="caution">
    <text evidence="1">The sequence shown here is derived from an EMBL/GenBank/DDBJ whole genome shotgun (WGS) entry which is preliminary data.</text>
</comment>
<sequence length="204" mass="23314">MVGFQRELIAFVKKELNCFSLDPSDFILCHCIRHSSSVVAQLLQLNNVMSPVVSCISSVKSRGFTSCQFKELLNDLDSEHGDLVYHGEVRWLSGRNMLMRFYELWDEVKQFMEMKGKPVRKLSDSKWLCDLAFTVDITKYLSELNIKLQGPNQLLSSLLSNTKSFEAKLSLWNMPLKRTNTVSFPTLEGQNLLGCLNILVNVQN</sequence>
<name>A0A7J8GPZ1_MOLMO</name>
<dbReference type="PANTHER" id="PTHR45913">
    <property type="entry name" value="EPM2A-INTERACTING PROTEIN 1"/>
    <property type="match status" value="1"/>
</dbReference>